<keyword evidence="4" id="KW-1185">Reference proteome</keyword>
<evidence type="ECO:0000313" key="3">
    <source>
        <dbReference type="EMBL" id="MBO1325493.1"/>
    </source>
</evidence>
<feature type="domain" description="CHAD" evidence="2">
    <location>
        <begin position="223"/>
        <end position="500"/>
    </location>
</feature>
<dbReference type="CDD" id="cd07756">
    <property type="entry name" value="CYTH-like_Pase_CHAD"/>
    <property type="match status" value="1"/>
</dbReference>
<dbReference type="PANTHER" id="PTHR39569">
    <property type="entry name" value="INORGANIC TRIPHOSPHATASE"/>
    <property type="match status" value="1"/>
</dbReference>
<gene>
    <name evidence="3" type="ORF">J2D77_10060</name>
</gene>
<dbReference type="SUPFAM" id="SSF55154">
    <property type="entry name" value="CYTH-like phosphatases"/>
    <property type="match status" value="1"/>
</dbReference>
<comment type="caution">
    <text evidence="3">The sequence shown here is derived from an EMBL/GenBank/DDBJ whole genome shotgun (WGS) entry which is preliminary data.</text>
</comment>
<dbReference type="SMART" id="SM00880">
    <property type="entry name" value="CHAD"/>
    <property type="match status" value="1"/>
</dbReference>
<dbReference type="SMART" id="SM01118">
    <property type="entry name" value="CYTH"/>
    <property type="match status" value="1"/>
</dbReference>
<organism evidence="3 4">
    <name type="scientific">Acetobacter garciniae</name>
    <dbReference type="NCBI Taxonomy" id="2817435"/>
    <lineage>
        <taxon>Bacteria</taxon>
        <taxon>Pseudomonadati</taxon>
        <taxon>Pseudomonadota</taxon>
        <taxon>Alphaproteobacteria</taxon>
        <taxon>Acetobacterales</taxon>
        <taxon>Acetobacteraceae</taxon>
        <taxon>Acetobacter</taxon>
    </lineage>
</organism>
<dbReference type="AlphaFoldDB" id="A0A939KMM7"/>
<dbReference type="InterPro" id="IPR007899">
    <property type="entry name" value="CHAD_dom"/>
</dbReference>
<dbReference type="RefSeq" id="WP_207846150.1">
    <property type="nucleotide sequence ID" value="NZ_JAFVMH010000004.1"/>
</dbReference>
<dbReference type="Gene3D" id="2.40.320.10">
    <property type="entry name" value="Hypothetical Protein Pfu-838710-001"/>
    <property type="match status" value="1"/>
</dbReference>
<dbReference type="Pfam" id="PF05235">
    <property type="entry name" value="CHAD"/>
    <property type="match status" value="1"/>
</dbReference>
<dbReference type="PANTHER" id="PTHR39569:SF1">
    <property type="entry name" value="INORGANIC TRIPHOSPHATASE"/>
    <property type="match status" value="1"/>
</dbReference>
<dbReference type="Gene3D" id="1.40.20.10">
    <property type="entry name" value="CHAD domain"/>
    <property type="match status" value="1"/>
</dbReference>
<dbReference type="PROSITE" id="PS51708">
    <property type="entry name" value="CHAD"/>
    <property type="match status" value="1"/>
</dbReference>
<accession>A0A939KMM7</accession>
<sequence>MTAPTSPPQEIELKLLFSAPDRPGLDRHPALCDGLVSGVVHHHLLTTYYDTPALALYEKGLSLRVRQSGGAYTQTLKSDAAGGGLAASRDEWAWPVRTNRPDTTLLAKTPAAVFGPALAEKLMPVLVSDIRRSVHLVAYGGAVIEAAIDEGAVRAGGGEEPVRELELELKEGPVLQVYCLALRLLADLPLRIGVETKAGRGYRLLRGGLPEPVAEPVVLLAPETPTEDAFRMIVRSQLAVLIGNQPAAEAGQPDGIHDMRVAIRKLRTVLRLFTPRLAPPELERFEEALQRLGQVLGVARDWDVFCLQTLPAAFDPRELDECPQLVAAAEEKRAAAHEDLHAELSGPAPTMMALELMAWVEDTPFVPGSAADPDPLCAFVPKRLDRFARKVARRGRGVGHLDPKGLHTLRKALKRLRYSADYFTAFYPARHVKPYLKLGRGLQSALGEINDAAVAATLADSLALAHPNLASFCADIVQRSHKRRKKSLHDLPRLWKDFHKTDEFWR</sequence>
<dbReference type="PROSITE" id="PS51707">
    <property type="entry name" value="CYTH"/>
    <property type="match status" value="1"/>
</dbReference>
<evidence type="ECO:0000259" key="2">
    <source>
        <dbReference type="PROSITE" id="PS51708"/>
    </source>
</evidence>
<feature type="domain" description="CYTH" evidence="1">
    <location>
        <begin position="8"/>
        <end position="208"/>
    </location>
</feature>
<dbReference type="InterPro" id="IPR038186">
    <property type="entry name" value="CHAD_dom_sf"/>
</dbReference>
<protein>
    <submittedName>
        <fullName evidence="3">CHAD domain-containing protein</fullName>
    </submittedName>
</protein>
<evidence type="ECO:0000313" key="4">
    <source>
        <dbReference type="Proteomes" id="UP000664073"/>
    </source>
</evidence>
<dbReference type="InterPro" id="IPR033469">
    <property type="entry name" value="CYTH-like_dom_sf"/>
</dbReference>
<dbReference type="Proteomes" id="UP000664073">
    <property type="component" value="Unassembled WGS sequence"/>
</dbReference>
<name>A0A939KMM7_9PROT</name>
<dbReference type="GO" id="GO:0046872">
    <property type="term" value="F:metal ion binding"/>
    <property type="evidence" value="ECO:0007669"/>
    <property type="project" value="TreeGrafter"/>
</dbReference>
<dbReference type="Pfam" id="PF01928">
    <property type="entry name" value="CYTH"/>
    <property type="match status" value="1"/>
</dbReference>
<evidence type="ECO:0000259" key="1">
    <source>
        <dbReference type="PROSITE" id="PS51707"/>
    </source>
</evidence>
<dbReference type="InterPro" id="IPR023577">
    <property type="entry name" value="CYTH_domain"/>
</dbReference>
<reference evidence="3" key="1">
    <citation type="submission" date="2021-03" db="EMBL/GenBank/DDBJ databases">
        <title>The complete genome sequence of Acetobacter sp. TBRC 12339.</title>
        <authorList>
            <person name="Charoenyingcharoen P."/>
            <person name="Yukphan P."/>
        </authorList>
    </citation>
    <scope>NUCLEOTIDE SEQUENCE</scope>
    <source>
        <strain evidence="3">TBRC 12339</strain>
    </source>
</reference>
<proteinExistence type="predicted"/>
<dbReference type="GO" id="GO:0050355">
    <property type="term" value="F:inorganic triphosphate phosphatase activity"/>
    <property type="evidence" value="ECO:0007669"/>
    <property type="project" value="InterPro"/>
</dbReference>
<dbReference type="EMBL" id="JAFVMH010000004">
    <property type="protein sequence ID" value="MBO1325493.1"/>
    <property type="molecule type" value="Genomic_DNA"/>
</dbReference>
<dbReference type="InterPro" id="IPR039013">
    <property type="entry name" value="YgiF"/>
</dbReference>